<gene>
    <name evidence="1" type="ORF">H8K47_02365</name>
</gene>
<organism evidence="1 2">
    <name type="scientific">Undibacterium rugosum</name>
    <dbReference type="NCBI Taxonomy" id="2762291"/>
    <lineage>
        <taxon>Bacteria</taxon>
        <taxon>Pseudomonadati</taxon>
        <taxon>Pseudomonadota</taxon>
        <taxon>Betaproteobacteria</taxon>
        <taxon>Burkholderiales</taxon>
        <taxon>Oxalobacteraceae</taxon>
        <taxon>Undibacterium</taxon>
    </lineage>
</organism>
<dbReference type="AlphaFoldDB" id="A0A923I0M1"/>
<evidence type="ECO:0000313" key="1">
    <source>
        <dbReference type="EMBL" id="MBC3934195.1"/>
    </source>
</evidence>
<keyword evidence="2" id="KW-1185">Reference proteome</keyword>
<dbReference type="RefSeq" id="WP_186879826.1">
    <property type="nucleotide sequence ID" value="NZ_JACOGG010000002.1"/>
</dbReference>
<protein>
    <submittedName>
        <fullName evidence="1">Cysteine-rich CWC family protein</fullName>
    </submittedName>
</protein>
<name>A0A923I0M1_9BURK</name>
<sequence length="80" mass="8750">MSQCARCTEPFTCAMADQTGQDCWCVSLPAIDADSLKTLAARGLSSCLCPRCLPQVLQELKEQQEIQQGQKAQAEKTQTD</sequence>
<accession>A0A923I0M1</accession>
<evidence type="ECO:0000313" key="2">
    <source>
        <dbReference type="Proteomes" id="UP000612361"/>
    </source>
</evidence>
<dbReference type="Pfam" id="PF14375">
    <property type="entry name" value="Cys_rich_CWC"/>
    <property type="match status" value="1"/>
</dbReference>
<reference evidence="1" key="1">
    <citation type="submission" date="2020-08" db="EMBL/GenBank/DDBJ databases">
        <title>Novel species isolated from subtropical streams in China.</title>
        <authorList>
            <person name="Lu H."/>
        </authorList>
    </citation>
    <scope>NUCLEOTIDE SEQUENCE</scope>
    <source>
        <strain evidence="1">CY7W</strain>
    </source>
</reference>
<dbReference type="InterPro" id="IPR032720">
    <property type="entry name" value="Cys_rich_CWC"/>
</dbReference>
<dbReference type="EMBL" id="JACOGG010000002">
    <property type="protein sequence ID" value="MBC3934195.1"/>
    <property type="molecule type" value="Genomic_DNA"/>
</dbReference>
<proteinExistence type="predicted"/>
<comment type="caution">
    <text evidence="1">The sequence shown here is derived from an EMBL/GenBank/DDBJ whole genome shotgun (WGS) entry which is preliminary data.</text>
</comment>
<dbReference type="Proteomes" id="UP000612361">
    <property type="component" value="Unassembled WGS sequence"/>
</dbReference>